<evidence type="ECO:0000259" key="4">
    <source>
        <dbReference type="PROSITE" id="PS50097"/>
    </source>
</evidence>
<sequence>MPLSKQNFEALCYACRTGDAENADRLISTGVNINQVDKFDNSPLFLASLCGHENVVRLLLERGAICDRDRHEGARCIYGALTDSIRDILLSYDISKAFDTNQPFATHISSLLNDDELQTSDMQVNCGDGIGHSVHKFMLSARSPTLASMISQPESDKDSILQIECPSDTLSIFLKFLYLMPILHEMKPADFASLIKLADSFNLNLLREFLDKARHMTDPVEKSSLMISYQYKFTELARKQLKDFVHDHIINGYLETGSESVVPITSTSIATDIKSFPDMYLKVNDPQGSTRVYPCHMAMLSRADFFKHMLFNDMKEGEEYLNRENKTQSEPRDNIPLCISLPSCSHEVGEIIINYLYFDSTDIPSSLAIDVLRVADYILADRLKNLCAAVITQSAHLLDTNSIFDILQLAWDTGVERLEQFSAKYIAENIRSFDSYSRLETAIKDSSKRISERQQTDTIELVADIRFYILQKYDLDPDDLSLLESEADDLEFLRSIGLLDYKTDMSIIESLLERLNLII</sequence>
<accession>A0AAV5RYF2</accession>
<dbReference type="Gene3D" id="1.25.40.20">
    <property type="entry name" value="Ankyrin repeat-containing domain"/>
    <property type="match status" value="1"/>
</dbReference>
<dbReference type="InterPro" id="IPR000210">
    <property type="entry name" value="BTB/POZ_dom"/>
</dbReference>
<dbReference type="GO" id="GO:0000151">
    <property type="term" value="C:ubiquitin ligase complex"/>
    <property type="evidence" value="ECO:0007669"/>
    <property type="project" value="TreeGrafter"/>
</dbReference>
<name>A0AAV5RYF2_MAUHU</name>
<keyword evidence="1" id="KW-0677">Repeat</keyword>
<dbReference type="PROSITE" id="PS50297">
    <property type="entry name" value="ANK_REP_REGION"/>
    <property type="match status" value="1"/>
</dbReference>
<evidence type="ECO:0000256" key="3">
    <source>
        <dbReference type="PROSITE-ProRule" id="PRU00023"/>
    </source>
</evidence>
<dbReference type="Proteomes" id="UP001377567">
    <property type="component" value="Unassembled WGS sequence"/>
</dbReference>
<feature type="repeat" description="ANK" evidence="3">
    <location>
        <begin position="39"/>
        <end position="64"/>
    </location>
</feature>
<dbReference type="PROSITE" id="PS50097">
    <property type="entry name" value="BTB"/>
    <property type="match status" value="2"/>
</dbReference>
<dbReference type="Gene3D" id="3.30.710.10">
    <property type="entry name" value="Potassium Channel Kv1.1, Chain A"/>
    <property type="match status" value="2"/>
</dbReference>
<dbReference type="PANTHER" id="PTHR46231">
    <property type="entry name" value="ANKYRIN REPEAT AND BTB/POZ DOMAIN-CONTAINING PROTEIN 1"/>
    <property type="match status" value="1"/>
</dbReference>
<dbReference type="Pfam" id="PF00651">
    <property type="entry name" value="BTB"/>
    <property type="match status" value="2"/>
</dbReference>
<gene>
    <name evidence="5" type="ORF">DAKH74_023930</name>
</gene>
<dbReference type="GO" id="GO:0005737">
    <property type="term" value="C:cytoplasm"/>
    <property type="evidence" value="ECO:0007669"/>
    <property type="project" value="TreeGrafter"/>
</dbReference>
<evidence type="ECO:0000256" key="1">
    <source>
        <dbReference type="ARBA" id="ARBA00022737"/>
    </source>
</evidence>
<dbReference type="EMBL" id="BTGD01000006">
    <property type="protein sequence ID" value="GMM55777.1"/>
    <property type="molecule type" value="Genomic_DNA"/>
</dbReference>
<dbReference type="PROSITE" id="PS50088">
    <property type="entry name" value="ANK_REPEAT"/>
    <property type="match status" value="1"/>
</dbReference>
<dbReference type="SUPFAM" id="SSF48403">
    <property type="entry name" value="Ankyrin repeat"/>
    <property type="match status" value="1"/>
</dbReference>
<dbReference type="InterPro" id="IPR002110">
    <property type="entry name" value="Ankyrin_rpt"/>
</dbReference>
<comment type="caution">
    <text evidence="5">The sequence shown here is derived from an EMBL/GenBank/DDBJ whole genome shotgun (WGS) entry which is preliminary data.</text>
</comment>
<dbReference type="AlphaFoldDB" id="A0AAV5RYF2"/>
<keyword evidence="2 3" id="KW-0040">ANK repeat</keyword>
<evidence type="ECO:0000256" key="2">
    <source>
        <dbReference type="ARBA" id="ARBA00023043"/>
    </source>
</evidence>
<reference evidence="5 6" key="1">
    <citation type="journal article" date="2023" name="Elife">
        <title>Identification of key yeast species and microbe-microbe interactions impacting larval growth of Drosophila in the wild.</title>
        <authorList>
            <person name="Mure A."/>
            <person name="Sugiura Y."/>
            <person name="Maeda R."/>
            <person name="Honda K."/>
            <person name="Sakurai N."/>
            <person name="Takahashi Y."/>
            <person name="Watada M."/>
            <person name="Katoh T."/>
            <person name="Gotoh A."/>
            <person name="Gotoh Y."/>
            <person name="Taniguchi I."/>
            <person name="Nakamura K."/>
            <person name="Hayashi T."/>
            <person name="Katayama T."/>
            <person name="Uemura T."/>
            <person name="Hattori Y."/>
        </authorList>
    </citation>
    <scope>NUCLEOTIDE SEQUENCE [LARGE SCALE GENOMIC DNA]</scope>
    <source>
        <strain evidence="5 6">KH-74</strain>
    </source>
</reference>
<dbReference type="Pfam" id="PF12796">
    <property type="entry name" value="Ank_2"/>
    <property type="match status" value="1"/>
</dbReference>
<dbReference type="InterPro" id="IPR011333">
    <property type="entry name" value="SKP1/BTB/POZ_sf"/>
</dbReference>
<dbReference type="SMART" id="SM00248">
    <property type="entry name" value="ANK"/>
    <property type="match status" value="2"/>
</dbReference>
<feature type="domain" description="BTB" evidence="4">
    <location>
        <begin position="277"/>
        <end position="365"/>
    </location>
</feature>
<dbReference type="PANTHER" id="PTHR46231:SF1">
    <property type="entry name" value="ANKYRIN REPEAT AND BTB_POZ DOMAIN-CONTAINING PROTEIN 1"/>
    <property type="match status" value="1"/>
</dbReference>
<proteinExistence type="predicted"/>
<evidence type="ECO:0000313" key="6">
    <source>
        <dbReference type="Proteomes" id="UP001377567"/>
    </source>
</evidence>
<dbReference type="SMART" id="SM00225">
    <property type="entry name" value="BTB"/>
    <property type="match status" value="2"/>
</dbReference>
<protein>
    <recommendedName>
        <fullName evidence="4">BTB domain-containing protein</fullName>
    </recommendedName>
</protein>
<dbReference type="SUPFAM" id="SSF54695">
    <property type="entry name" value="POZ domain"/>
    <property type="match status" value="2"/>
</dbReference>
<dbReference type="InterPro" id="IPR044515">
    <property type="entry name" value="ABTB1"/>
</dbReference>
<feature type="domain" description="BTB" evidence="4">
    <location>
        <begin position="120"/>
        <end position="178"/>
    </location>
</feature>
<dbReference type="InterPro" id="IPR036770">
    <property type="entry name" value="Ankyrin_rpt-contain_sf"/>
</dbReference>
<organism evidence="5 6">
    <name type="scientific">Maudiozyma humilis</name>
    <name type="common">Sour dough yeast</name>
    <name type="synonym">Kazachstania humilis</name>
    <dbReference type="NCBI Taxonomy" id="51915"/>
    <lineage>
        <taxon>Eukaryota</taxon>
        <taxon>Fungi</taxon>
        <taxon>Dikarya</taxon>
        <taxon>Ascomycota</taxon>
        <taxon>Saccharomycotina</taxon>
        <taxon>Saccharomycetes</taxon>
        <taxon>Saccharomycetales</taxon>
        <taxon>Saccharomycetaceae</taxon>
        <taxon>Maudiozyma</taxon>
    </lineage>
</organism>
<keyword evidence="6" id="KW-1185">Reference proteome</keyword>
<evidence type="ECO:0000313" key="5">
    <source>
        <dbReference type="EMBL" id="GMM55777.1"/>
    </source>
</evidence>